<evidence type="ECO:0000256" key="2">
    <source>
        <dbReference type="ARBA" id="ARBA00023002"/>
    </source>
</evidence>
<dbReference type="AlphaFoldDB" id="A0A964T486"/>
<evidence type="ECO:0000259" key="5">
    <source>
        <dbReference type="Pfam" id="PF00171"/>
    </source>
</evidence>
<dbReference type="CDD" id="cd07102">
    <property type="entry name" value="ALDH_EDX86601"/>
    <property type="match status" value="1"/>
</dbReference>
<dbReference type="FunFam" id="3.40.309.10:FF:000009">
    <property type="entry name" value="Aldehyde dehydrogenase A"/>
    <property type="match status" value="1"/>
</dbReference>
<dbReference type="SUPFAM" id="SSF53720">
    <property type="entry name" value="ALDH-like"/>
    <property type="match status" value="1"/>
</dbReference>
<sequence length="476" mass="51281">MPADGGRDAESGKDHAVTTIRIISPVDGSVYAERPVAADSELDRAVVRARAAQADWARAPVAERVRLCLAALDALLAMNVEIVPELAWQMGRPVRYGGEKRGVEERIRYMGSIAEASLAPVVPAEIAGFRRYVKREPLGLVFVVAPWNYPYLTAVNSIFPALMAGNAVLLKHASQTLLVGERFQAAFDDAGLPAGLFSNLVLSHDQTERLIASGRVDHVAFTGSVAGGRAIERAAAGTFASLGLELGGKDPAYVRADAKLDHAIENLVDGAFYNSGQSCCGIERIYVHREVYKPFVEGFVDLARQYRVGDPLDPDVTLGPMAQARFADHVREQIAEARRKGARAEIGSAVAGDRPGSPYIGPEVLTNVDHQMSVMREESFGPVVGIMPVHDDEEAVALMNDSAYGLTASVWTRDADEAAAIGDGIETGTVFMNRCDYLDPALVWTGVKDTGRGAALSRFGFEALTRPKSYHFRLGT</sequence>
<comment type="caution">
    <text evidence="6">The sequence shown here is derived from an EMBL/GenBank/DDBJ whole genome shotgun (WGS) entry which is preliminary data.</text>
</comment>
<dbReference type="Gene3D" id="3.40.605.10">
    <property type="entry name" value="Aldehyde Dehydrogenase, Chain A, domain 1"/>
    <property type="match status" value="1"/>
</dbReference>
<keyword evidence="2 4" id="KW-0560">Oxidoreductase</keyword>
<dbReference type="Pfam" id="PF00171">
    <property type="entry name" value="Aldedh"/>
    <property type="match status" value="1"/>
</dbReference>
<dbReference type="InterPro" id="IPR016163">
    <property type="entry name" value="Ald_DH_C"/>
</dbReference>
<dbReference type="PROSITE" id="PS00687">
    <property type="entry name" value="ALDEHYDE_DEHYDR_GLU"/>
    <property type="match status" value="1"/>
</dbReference>
<dbReference type="GO" id="GO:0016620">
    <property type="term" value="F:oxidoreductase activity, acting on the aldehyde or oxo group of donors, NAD or NADP as acceptor"/>
    <property type="evidence" value="ECO:0007669"/>
    <property type="project" value="InterPro"/>
</dbReference>
<proteinExistence type="inferred from homology"/>
<dbReference type="Proteomes" id="UP000773614">
    <property type="component" value="Unassembled WGS sequence"/>
</dbReference>
<evidence type="ECO:0000313" key="7">
    <source>
        <dbReference type="Proteomes" id="UP000773614"/>
    </source>
</evidence>
<keyword evidence="7" id="KW-1185">Reference proteome</keyword>
<dbReference type="InterPro" id="IPR015590">
    <property type="entry name" value="Aldehyde_DH_dom"/>
</dbReference>
<organism evidence="6 7">
    <name type="scientific">Propylenella binzhouense</name>
    <dbReference type="NCBI Taxonomy" id="2555902"/>
    <lineage>
        <taxon>Bacteria</taxon>
        <taxon>Pseudomonadati</taxon>
        <taxon>Pseudomonadota</taxon>
        <taxon>Alphaproteobacteria</taxon>
        <taxon>Hyphomicrobiales</taxon>
        <taxon>Propylenellaceae</taxon>
        <taxon>Propylenella</taxon>
    </lineage>
</organism>
<dbReference type="RefSeq" id="WP_161140556.1">
    <property type="nucleotide sequence ID" value="NZ_SPKJ01000031.1"/>
</dbReference>
<comment type="similarity">
    <text evidence="1 4">Belongs to the aldehyde dehydrogenase family.</text>
</comment>
<evidence type="ECO:0000256" key="4">
    <source>
        <dbReference type="RuleBase" id="RU003345"/>
    </source>
</evidence>
<feature type="domain" description="Aldehyde dehydrogenase" evidence="5">
    <location>
        <begin position="18"/>
        <end position="469"/>
    </location>
</feature>
<evidence type="ECO:0000256" key="1">
    <source>
        <dbReference type="ARBA" id="ARBA00009986"/>
    </source>
</evidence>
<reference evidence="6" key="1">
    <citation type="submission" date="2019-03" db="EMBL/GenBank/DDBJ databases">
        <title>Afifella sp. nov., isolated from activated sludge.</title>
        <authorList>
            <person name="Li Q."/>
            <person name="Liu Y."/>
        </authorList>
    </citation>
    <scope>NUCLEOTIDE SEQUENCE</scope>
    <source>
        <strain evidence="6">L72</strain>
    </source>
</reference>
<dbReference type="InterPro" id="IPR016162">
    <property type="entry name" value="Ald_DH_N"/>
</dbReference>
<dbReference type="InterPro" id="IPR016161">
    <property type="entry name" value="Ald_DH/histidinol_DH"/>
</dbReference>
<gene>
    <name evidence="6" type="ORF">E4O86_10840</name>
</gene>
<feature type="active site" evidence="3">
    <location>
        <position position="245"/>
    </location>
</feature>
<protein>
    <submittedName>
        <fullName evidence="6">Aldehyde dehydrogenase family protein</fullName>
    </submittedName>
</protein>
<dbReference type="InterPro" id="IPR016160">
    <property type="entry name" value="Ald_DH_CS_CYS"/>
</dbReference>
<evidence type="ECO:0000256" key="3">
    <source>
        <dbReference type="PROSITE-ProRule" id="PRU10007"/>
    </source>
</evidence>
<dbReference type="InterPro" id="IPR029510">
    <property type="entry name" value="Ald_DH_CS_GLU"/>
</dbReference>
<dbReference type="OrthoDB" id="9812625at2"/>
<accession>A0A964T486</accession>
<name>A0A964T486_9HYPH</name>
<dbReference type="PROSITE" id="PS00070">
    <property type="entry name" value="ALDEHYDE_DEHYDR_CYS"/>
    <property type="match status" value="1"/>
</dbReference>
<dbReference type="EMBL" id="SPKJ01000031">
    <property type="protein sequence ID" value="MYZ48206.1"/>
    <property type="molecule type" value="Genomic_DNA"/>
</dbReference>
<dbReference type="Gene3D" id="3.40.309.10">
    <property type="entry name" value="Aldehyde Dehydrogenase, Chain A, domain 2"/>
    <property type="match status" value="1"/>
</dbReference>
<evidence type="ECO:0000313" key="6">
    <source>
        <dbReference type="EMBL" id="MYZ48206.1"/>
    </source>
</evidence>
<dbReference type="PANTHER" id="PTHR11699">
    <property type="entry name" value="ALDEHYDE DEHYDROGENASE-RELATED"/>
    <property type="match status" value="1"/>
</dbReference>